<dbReference type="InterPro" id="IPR002110">
    <property type="entry name" value="Ankyrin_rpt"/>
</dbReference>
<dbReference type="Pfam" id="PF00023">
    <property type="entry name" value="Ank"/>
    <property type="match status" value="1"/>
</dbReference>
<evidence type="ECO:0000256" key="4">
    <source>
        <dbReference type="SAM" id="MobiDB-lite"/>
    </source>
</evidence>
<dbReference type="AlphaFoldDB" id="A0A9W6ZRT6"/>
<accession>A0A9W6ZRT6</accession>
<name>A0A9W6ZRT6_9STRA</name>
<feature type="repeat" description="ANK" evidence="3">
    <location>
        <begin position="326"/>
        <end position="359"/>
    </location>
</feature>
<dbReference type="EMBL" id="BLQM01000041">
    <property type="protein sequence ID" value="GMH54805.1"/>
    <property type="molecule type" value="Genomic_DNA"/>
</dbReference>
<evidence type="ECO:0000256" key="3">
    <source>
        <dbReference type="PROSITE-ProRule" id="PRU00023"/>
    </source>
</evidence>
<dbReference type="PROSITE" id="PS50297">
    <property type="entry name" value="ANK_REP_REGION"/>
    <property type="match status" value="1"/>
</dbReference>
<dbReference type="Gene3D" id="1.25.40.20">
    <property type="entry name" value="Ankyrin repeat-containing domain"/>
    <property type="match status" value="2"/>
</dbReference>
<dbReference type="InterPro" id="IPR036770">
    <property type="entry name" value="Ankyrin_rpt-contain_sf"/>
</dbReference>
<gene>
    <name evidence="5" type="ORF">TL16_g01752</name>
</gene>
<evidence type="ECO:0000256" key="1">
    <source>
        <dbReference type="ARBA" id="ARBA00022737"/>
    </source>
</evidence>
<sequence length="606" mass="65708">MSDDEEDLDAMMAAISIPDDCDFLNSIMVDGGEENEGRDAVLVGNKNNPFDDSDSESDPNFITNNSIPPIPTTQDKAIPTTTKARRSSTPTGNYASKLQTLKTYTFNPSTPLSSSQLALSKNLLSSLPSTSPLHALLLRTTNTGPPILLKGSLEKIGTSSLVKKTNVRELKQLETTSQMILIDLSVTPMLTLPQHTLQTTESEDTDTPPRSSTPTTVPSEAAPASSRNPFKKINNIFSRNNMKKRSSIINNLSSPQPKSEPADMLKLSSQLVPFKTLKDDDDGLIPNGFGIVTPGRCYIFKSSLTSNLPMLHNLSNPQTINKRSPQGYTPLHYSVIGNSSTSITLTLLDYGADVNSLDTVLCRTPIFYACEGHEEEIVRVLKANGAEVEGEDVKGRSLADVIVEGGEGSKAVDSILNLLTSSGLDLNKTNAETGSTCLHLAVEKSLPIMINLLVNWGAELTVRRESDGLTPLQVNCVMPFGDEGDTEDGELKMFDVECMRTLIGSGACPNLPVRRDGRKRGSVATREEGKEGGCLELLVKGREGEKLVEKDGVMVVGEQWCYKVFVGVMELLRSGARVSEEVSGGRGARSGATRLRRCHKYNEERV</sequence>
<reference evidence="6" key="1">
    <citation type="journal article" date="2023" name="Commun. Biol.">
        <title>Genome analysis of Parmales, the sister group of diatoms, reveals the evolutionary specialization of diatoms from phago-mixotrophs to photoautotrophs.</title>
        <authorList>
            <person name="Ban H."/>
            <person name="Sato S."/>
            <person name="Yoshikawa S."/>
            <person name="Yamada K."/>
            <person name="Nakamura Y."/>
            <person name="Ichinomiya M."/>
            <person name="Sato N."/>
            <person name="Blanc-Mathieu R."/>
            <person name="Endo H."/>
            <person name="Kuwata A."/>
            <person name="Ogata H."/>
        </authorList>
    </citation>
    <scope>NUCLEOTIDE SEQUENCE [LARGE SCALE GENOMIC DNA]</scope>
</reference>
<comment type="caution">
    <text evidence="5">The sequence shown here is derived from an EMBL/GenBank/DDBJ whole genome shotgun (WGS) entry which is preliminary data.</text>
</comment>
<dbReference type="PANTHER" id="PTHR24193">
    <property type="entry name" value="ANKYRIN REPEAT PROTEIN"/>
    <property type="match status" value="1"/>
</dbReference>
<keyword evidence="1" id="KW-0677">Repeat</keyword>
<dbReference type="PANTHER" id="PTHR24193:SF121">
    <property type="entry name" value="ADA2A-CONTAINING COMPLEX COMPONENT 3, ISOFORM D"/>
    <property type="match status" value="1"/>
</dbReference>
<keyword evidence="2 3" id="KW-0040">ANK repeat</keyword>
<proteinExistence type="predicted"/>
<dbReference type="GO" id="GO:0005634">
    <property type="term" value="C:nucleus"/>
    <property type="evidence" value="ECO:0007669"/>
    <property type="project" value="TreeGrafter"/>
</dbReference>
<feature type="compositionally biased region" description="Low complexity" evidence="4">
    <location>
        <begin position="208"/>
        <end position="220"/>
    </location>
</feature>
<dbReference type="InterPro" id="IPR050663">
    <property type="entry name" value="Ankyrin-SOCS_Box"/>
</dbReference>
<protein>
    <recommendedName>
        <fullName evidence="7">Ankyrin</fullName>
    </recommendedName>
</protein>
<evidence type="ECO:0000313" key="5">
    <source>
        <dbReference type="EMBL" id="GMH54805.1"/>
    </source>
</evidence>
<dbReference type="Pfam" id="PF12796">
    <property type="entry name" value="Ank_2"/>
    <property type="match status" value="1"/>
</dbReference>
<evidence type="ECO:0008006" key="7">
    <source>
        <dbReference type="Google" id="ProtNLM"/>
    </source>
</evidence>
<dbReference type="SUPFAM" id="SSF48403">
    <property type="entry name" value="Ankyrin repeat"/>
    <property type="match status" value="1"/>
</dbReference>
<dbReference type="PROSITE" id="PS50088">
    <property type="entry name" value="ANK_REPEAT"/>
    <property type="match status" value="2"/>
</dbReference>
<dbReference type="GO" id="GO:0045944">
    <property type="term" value="P:positive regulation of transcription by RNA polymerase II"/>
    <property type="evidence" value="ECO:0007669"/>
    <property type="project" value="TreeGrafter"/>
</dbReference>
<evidence type="ECO:0000313" key="6">
    <source>
        <dbReference type="Proteomes" id="UP001162640"/>
    </source>
</evidence>
<feature type="compositionally biased region" description="Polar residues" evidence="4">
    <location>
        <begin position="58"/>
        <end position="93"/>
    </location>
</feature>
<dbReference type="Proteomes" id="UP001162640">
    <property type="component" value="Unassembled WGS sequence"/>
</dbReference>
<evidence type="ECO:0000256" key="2">
    <source>
        <dbReference type="ARBA" id="ARBA00023043"/>
    </source>
</evidence>
<dbReference type="GO" id="GO:0000976">
    <property type="term" value="F:transcription cis-regulatory region binding"/>
    <property type="evidence" value="ECO:0007669"/>
    <property type="project" value="TreeGrafter"/>
</dbReference>
<dbReference type="SMART" id="SM00248">
    <property type="entry name" value="ANK"/>
    <property type="match status" value="4"/>
</dbReference>
<organism evidence="5 6">
    <name type="scientific">Triparma laevis f. inornata</name>
    <dbReference type="NCBI Taxonomy" id="1714386"/>
    <lineage>
        <taxon>Eukaryota</taxon>
        <taxon>Sar</taxon>
        <taxon>Stramenopiles</taxon>
        <taxon>Ochrophyta</taxon>
        <taxon>Bolidophyceae</taxon>
        <taxon>Parmales</taxon>
        <taxon>Triparmaceae</taxon>
        <taxon>Triparma</taxon>
    </lineage>
</organism>
<feature type="repeat" description="ANK" evidence="3">
    <location>
        <begin position="433"/>
        <end position="465"/>
    </location>
</feature>
<feature type="region of interest" description="Disordered" evidence="4">
    <location>
        <begin position="198"/>
        <end position="233"/>
    </location>
</feature>
<feature type="region of interest" description="Disordered" evidence="4">
    <location>
        <begin position="35"/>
        <end position="93"/>
    </location>
</feature>